<feature type="region of interest" description="Disordered" evidence="1">
    <location>
        <begin position="75"/>
        <end position="107"/>
    </location>
</feature>
<reference evidence="3 5" key="2">
    <citation type="journal article" date="2013" name="Nature">
        <title>Insights into bilaterian evolution from three spiralian genomes.</title>
        <authorList>
            <person name="Simakov O."/>
            <person name="Marletaz F."/>
            <person name="Cho S.J."/>
            <person name="Edsinger-Gonzales E."/>
            <person name="Havlak P."/>
            <person name="Hellsten U."/>
            <person name="Kuo D.H."/>
            <person name="Larsson T."/>
            <person name="Lv J."/>
            <person name="Arendt D."/>
            <person name="Savage R."/>
            <person name="Osoegawa K."/>
            <person name="de Jong P."/>
            <person name="Grimwood J."/>
            <person name="Chapman J.A."/>
            <person name="Shapiro H."/>
            <person name="Aerts A."/>
            <person name="Otillar R.P."/>
            <person name="Terry A.Y."/>
            <person name="Boore J.L."/>
            <person name="Grigoriev I.V."/>
            <person name="Lindberg D.R."/>
            <person name="Seaver E.C."/>
            <person name="Weisblat D.A."/>
            <person name="Putnam N.H."/>
            <person name="Rokhsar D.S."/>
        </authorList>
    </citation>
    <scope>NUCLEOTIDE SEQUENCE</scope>
    <source>
        <strain evidence="3 5">I ESC-2004</strain>
    </source>
</reference>
<accession>R7URZ3</accession>
<reference evidence="5" key="1">
    <citation type="submission" date="2012-12" db="EMBL/GenBank/DDBJ databases">
        <authorList>
            <person name="Hellsten U."/>
            <person name="Grimwood J."/>
            <person name="Chapman J.A."/>
            <person name="Shapiro H."/>
            <person name="Aerts A."/>
            <person name="Otillar R.P."/>
            <person name="Terry A.Y."/>
            <person name="Boore J.L."/>
            <person name="Simakov O."/>
            <person name="Marletaz F."/>
            <person name="Cho S.-J."/>
            <person name="Edsinger-Gonzales E."/>
            <person name="Havlak P."/>
            <person name="Kuo D.-H."/>
            <person name="Larsson T."/>
            <person name="Lv J."/>
            <person name="Arendt D."/>
            <person name="Savage R."/>
            <person name="Osoegawa K."/>
            <person name="de Jong P."/>
            <person name="Lindberg D.R."/>
            <person name="Seaver E.C."/>
            <person name="Weisblat D.A."/>
            <person name="Putnam N.H."/>
            <person name="Grigoriev I.V."/>
            <person name="Rokhsar D.S."/>
        </authorList>
    </citation>
    <scope>NUCLEOTIDE SEQUENCE</scope>
    <source>
        <strain evidence="5">I ESC-2004</strain>
    </source>
</reference>
<dbReference type="EnsemblMetazoa" id="CapteT227533">
    <property type="protein sequence ID" value="CapteP227533"/>
    <property type="gene ID" value="CapteG227533"/>
</dbReference>
<evidence type="ECO:0000313" key="3">
    <source>
        <dbReference type="EMBL" id="ELU06161.1"/>
    </source>
</evidence>
<feature type="compositionally biased region" description="Polar residues" evidence="1">
    <location>
        <begin position="22"/>
        <end position="31"/>
    </location>
</feature>
<proteinExistence type="predicted"/>
<organism evidence="3">
    <name type="scientific">Capitella teleta</name>
    <name type="common">Polychaete worm</name>
    <dbReference type="NCBI Taxonomy" id="283909"/>
    <lineage>
        <taxon>Eukaryota</taxon>
        <taxon>Metazoa</taxon>
        <taxon>Spiralia</taxon>
        <taxon>Lophotrochozoa</taxon>
        <taxon>Annelida</taxon>
        <taxon>Polychaeta</taxon>
        <taxon>Sedentaria</taxon>
        <taxon>Scolecida</taxon>
        <taxon>Capitellidae</taxon>
        <taxon>Capitella</taxon>
    </lineage>
</organism>
<keyword evidence="2" id="KW-0812">Transmembrane</keyword>
<sequence>MSEIVENGQQQIGPLVDGGEQPLTNGAGNHSTQHDLPAEREVEMIPEVSKQLILVNMTEAVTPKVGFQSEVARITLSPQSGGGGGGGGGEGTDPAADEQHEGAAPEELHLSSSEVVLVKPPSDLIDFDLEAAEETAAVLPRGDQHVTVESKQAINEDVVVPAVTTQEEVVSEVTIDPVEKAPVSTSSMVNAAVQPEEVLPVRSSCRHLFPMSLWLKWLPRKPLLLLEKILPRSLRRITLKVIAPIADSTPGPVNCNIHLHARVMHYGNIYMYMHERLIIPEKDCVYMFICIMTRGVYAELTARSILSVKHILCEKRSYYGTSCYCFLDFRLRRIINVASKNQIVLASEFVEEEINQRVNITTKENKTNMADVLPAVNWVNFLYFVFAILTAAFLKCVFIDDISLFWILALLSVASVVIFWKLDA</sequence>
<keyword evidence="2" id="KW-1133">Transmembrane helix</keyword>
<gene>
    <name evidence="3" type="ORF">CAPTEDRAFT_227533</name>
</gene>
<evidence type="ECO:0000313" key="4">
    <source>
        <dbReference type="EnsemblMetazoa" id="CapteP227533"/>
    </source>
</evidence>
<evidence type="ECO:0000313" key="5">
    <source>
        <dbReference type="Proteomes" id="UP000014760"/>
    </source>
</evidence>
<evidence type="ECO:0000256" key="1">
    <source>
        <dbReference type="SAM" id="MobiDB-lite"/>
    </source>
</evidence>
<dbReference type="AlphaFoldDB" id="R7URZ3"/>
<dbReference type="Proteomes" id="UP000014760">
    <property type="component" value="Unassembled WGS sequence"/>
</dbReference>
<feature type="compositionally biased region" description="Basic and acidic residues" evidence="1">
    <location>
        <begin position="97"/>
        <end position="107"/>
    </location>
</feature>
<name>R7URZ3_CAPTE</name>
<keyword evidence="2" id="KW-0472">Membrane</keyword>
<feature type="transmembrane region" description="Helical" evidence="2">
    <location>
        <begin position="378"/>
        <end position="397"/>
    </location>
</feature>
<evidence type="ECO:0000256" key="2">
    <source>
        <dbReference type="SAM" id="Phobius"/>
    </source>
</evidence>
<feature type="compositionally biased region" description="Gly residues" evidence="1">
    <location>
        <begin position="80"/>
        <end position="91"/>
    </location>
</feature>
<dbReference type="HOGENOM" id="CLU_647676_0_0_1"/>
<keyword evidence="5" id="KW-1185">Reference proteome</keyword>
<dbReference type="EMBL" id="AMQN01001282">
    <property type="status" value="NOT_ANNOTATED_CDS"/>
    <property type="molecule type" value="Genomic_DNA"/>
</dbReference>
<reference evidence="4" key="3">
    <citation type="submission" date="2015-06" db="UniProtKB">
        <authorList>
            <consortium name="EnsemblMetazoa"/>
        </authorList>
    </citation>
    <scope>IDENTIFICATION</scope>
</reference>
<dbReference type="EMBL" id="KB300949">
    <property type="protein sequence ID" value="ELU06161.1"/>
    <property type="molecule type" value="Genomic_DNA"/>
</dbReference>
<protein>
    <submittedName>
        <fullName evidence="3 4">Uncharacterized protein</fullName>
    </submittedName>
</protein>
<feature type="region of interest" description="Disordered" evidence="1">
    <location>
        <begin position="1"/>
        <end position="33"/>
    </location>
</feature>
<feature type="transmembrane region" description="Helical" evidence="2">
    <location>
        <begin position="404"/>
        <end position="422"/>
    </location>
</feature>